<keyword evidence="2" id="KW-0812">Transmembrane</keyword>
<evidence type="ECO:0000256" key="1">
    <source>
        <dbReference type="SAM" id="MobiDB-lite"/>
    </source>
</evidence>
<feature type="transmembrane region" description="Helical" evidence="2">
    <location>
        <begin position="677"/>
        <end position="695"/>
    </location>
</feature>
<evidence type="ECO:0000313" key="4">
    <source>
        <dbReference type="Proteomes" id="UP001432380"/>
    </source>
</evidence>
<protein>
    <submittedName>
        <fullName evidence="3">Uncharacterized protein</fullName>
    </submittedName>
</protein>
<reference evidence="3" key="1">
    <citation type="submission" date="2024-01" db="EMBL/GenBank/DDBJ databases">
        <authorList>
            <person name="Zhu Q."/>
        </authorList>
    </citation>
    <scope>NUCLEOTIDE SEQUENCE</scope>
</reference>
<evidence type="ECO:0000256" key="2">
    <source>
        <dbReference type="SAM" id="Phobius"/>
    </source>
</evidence>
<name>A0AAX4JIW9_9CAUD</name>
<feature type="region of interest" description="Disordered" evidence="1">
    <location>
        <begin position="233"/>
        <end position="256"/>
    </location>
</feature>
<keyword evidence="2" id="KW-0472">Membrane</keyword>
<evidence type="ECO:0000313" key="3">
    <source>
        <dbReference type="EMBL" id="WVK89990.1"/>
    </source>
</evidence>
<proteinExistence type="predicted"/>
<sequence length="898" mass="98316">MGLFGGGSVIVVSSVVYNLAGDENKRPNYLRQTVVGDVLGQSSSMGDSIVGSYLNGPGIKFRSFARWADYSGYNNIIGLVTGTVLSGDTLNQTVIATQLPVSPGNKATIQSATIGLANLNIWVDKWLRENRPNKVSDTWSAEYDDATGIVTITYSDKTKDTFTPVGYDQSIRYLYVTYMETGPDQVGPLIPGNTVILGSGDPFPPISGWNVVSTSNTPKSGNLDKVVDTKITYSDGRPDEHTTDTTQTPYSYSETHGVYGRQTNTQIDPNYTSMLVETMYQDQVGNVVTGSPVVETTEETLPDGTKKTTTTTTTTQTLQVTRSYRVDKQTTVVNTYGPQNVFIYGQGQGNAVLDSMFARPTNMGKFYPFVPFRIDNINVDSPQYASLYPWAKKAFKKGSGGKFQDVMDEIKKNPQVGDIDYAYAVYGVALNVKENASRQYIYNFFKVLLDQSPANLGLYEQFKQDWEAATQSLKDYLEWKKTGGFVGWGQPIKPRPEIKPYPNVPGSSIRVSSDNNRVLNYDMTIFWVGISETKINGSIGRKGEYKWDVLPDDTFTMYEISPQDELVPVGGALGPWIGVGTQSISHIRLSRQISDTQYERLDIWGAWHQNMIYKGHSVNISAKDALADSDESGFIIPLHEAMYRQMTLKDATQMSTASCFLVFNCYVEKKKKWWQSGFFQIIMVVIVVVITYFTWGTGTPFATAAMATGAALGLTGVAALVVGAAVNAIAAMLIMKIIGQVSTMVFGDKLGAVIGAIAGVIAVVMGQQYMTTGSLAGGMAALTSPMSLLSLTSATAKGIGEYQQISAMEMVNNTARLMESYNTQMEEIQRLWGQNIGYANANINPLQLVDPTHDQMYPEKPETFLSRTLLTGSDIAELSHAMISDFASTSLDPSQGIT</sequence>
<keyword evidence="2" id="KW-1133">Transmembrane helix</keyword>
<feature type="transmembrane region" description="Helical" evidence="2">
    <location>
        <begin position="715"/>
        <end position="738"/>
    </location>
</feature>
<dbReference type="Proteomes" id="UP001432380">
    <property type="component" value="Segment"/>
</dbReference>
<organism evidence="3 4">
    <name type="scientific">Burkholderia phage vB_BpP_HN02</name>
    <dbReference type="NCBI Taxonomy" id="3116925"/>
    <lineage>
        <taxon>Viruses</taxon>
        <taxon>Duplodnaviria</taxon>
        <taxon>Heunggongvirae</taxon>
        <taxon>Uroviricota</taxon>
        <taxon>Caudoviricetes</taxon>
        <taxon>Schitoviridae</taxon>
    </lineage>
</organism>
<dbReference type="EMBL" id="PP079243">
    <property type="protein sequence ID" value="WVK89990.1"/>
    <property type="molecule type" value="Genomic_DNA"/>
</dbReference>
<feature type="transmembrane region" description="Helical" evidence="2">
    <location>
        <begin position="750"/>
        <end position="769"/>
    </location>
</feature>
<feature type="compositionally biased region" description="Polar residues" evidence="1">
    <location>
        <begin position="244"/>
        <end position="254"/>
    </location>
</feature>
<accession>A0AAX4JIW9</accession>